<feature type="region of interest" description="Disordered" evidence="1">
    <location>
        <begin position="355"/>
        <end position="416"/>
    </location>
</feature>
<feature type="region of interest" description="Disordered" evidence="1">
    <location>
        <begin position="61"/>
        <end position="94"/>
    </location>
</feature>
<sequence>MLSLRHCSQRPTRDSTSAAAAAAATITAAHPQLFLAGLCPVTQHQLGVLCLCLCPSPPAPTDTAQGSSTSPPPPDHVVSSAKDSSFQQETEEKAWRHMMPVDTESTPSSSSLQTVCSIPVNTTTDVVFTFQTNQKLEMALTFLPRPSPPRPKKRCRALTDVDGEHSSLHKKKRRLRLFLITSRLSPEFSSPATNIVDRGSSKIAVWAKQKALGRNLLRKAAILNRIRRRGLTPKETYDDLGTSLVHQEREEKQLELARLAFVRRGIFSSIINTINIHINDPNSPSLPIELKPLLPFPLPSHRPPQSPTFQSPNDAYSHTPSQPQTPRRAYIPLPPSPLGLSNYDAFDLEDDLDPYAHLDESDEDPDPYDSSLHFQSQNQNQSYHNTTSPSANTSSSFTSTTTATNSRGDTTKTPPQMIYSDFSILDPGEPVLGDYDQVDEGADAIWPSAGSGSSFGVGGGDEETTRVVTCSPNFTALLATAGVGGEKEGMGVSLWDMGTEDGEG</sequence>
<comment type="caution">
    <text evidence="2">The sequence shown here is derived from an EMBL/GenBank/DDBJ whole genome shotgun (WGS) entry which is preliminary data.</text>
</comment>
<dbReference type="OrthoDB" id="5387995at2759"/>
<name>A0A9P9EKL3_9PLEO</name>
<feature type="compositionally biased region" description="Low complexity" evidence="1">
    <location>
        <begin position="385"/>
        <end position="406"/>
    </location>
</feature>
<accession>A0A9P9EKL3</accession>
<evidence type="ECO:0000313" key="3">
    <source>
        <dbReference type="Proteomes" id="UP000700596"/>
    </source>
</evidence>
<keyword evidence="3" id="KW-1185">Reference proteome</keyword>
<dbReference type="AlphaFoldDB" id="A0A9P9EKL3"/>
<gene>
    <name evidence="2" type="ORF">B0J11DRAFT_588847</name>
</gene>
<feature type="region of interest" description="Disordered" evidence="1">
    <location>
        <begin position="297"/>
        <end position="336"/>
    </location>
</feature>
<dbReference type="EMBL" id="JAGMWT010000001">
    <property type="protein sequence ID" value="KAH7139177.1"/>
    <property type="molecule type" value="Genomic_DNA"/>
</dbReference>
<protein>
    <submittedName>
        <fullName evidence="2">Uncharacterized protein</fullName>
    </submittedName>
</protein>
<dbReference type="Proteomes" id="UP000700596">
    <property type="component" value="Unassembled WGS sequence"/>
</dbReference>
<evidence type="ECO:0000313" key="2">
    <source>
        <dbReference type="EMBL" id="KAH7139177.1"/>
    </source>
</evidence>
<feature type="compositionally biased region" description="Polar residues" evidence="1">
    <location>
        <begin position="307"/>
        <end position="325"/>
    </location>
</feature>
<proteinExistence type="predicted"/>
<organism evidence="2 3">
    <name type="scientific">Dendryphion nanum</name>
    <dbReference type="NCBI Taxonomy" id="256645"/>
    <lineage>
        <taxon>Eukaryota</taxon>
        <taxon>Fungi</taxon>
        <taxon>Dikarya</taxon>
        <taxon>Ascomycota</taxon>
        <taxon>Pezizomycotina</taxon>
        <taxon>Dothideomycetes</taxon>
        <taxon>Pleosporomycetidae</taxon>
        <taxon>Pleosporales</taxon>
        <taxon>Torulaceae</taxon>
        <taxon>Dendryphion</taxon>
    </lineage>
</organism>
<evidence type="ECO:0000256" key="1">
    <source>
        <dbReference type="SAM" id="MobiDB-lite"/>
    </source>
</evidence>
<feature type="compositionally biased region" description="Polar residues" evidence="1">
    <location>
        <begin position="372"/>
        <end position="384"/>
    </location>
</feature>
<reference evidence="2" key="1">
    <citation type="journal article" date="2021" name="Nat. Commun.">
        <title>Genetic determinants of endophytism in the Arabidopsis root mycobiome.</title>
        <authorList>
            <person name="Mesny F."/>
            <person name="Miyauchi S."/>
            <person name="Thiergart T."/>
            <person name="Pickel B."/>
            <person name="Atanasova L."/>
            <person name="Karlsson M."/>
            <person name="Huettel B."/>
            <person name="Barry K.W."/>
            <person name="Haridas S."/>
            <person name="Chen C."/>
            <person name="Bauer D."/>
            <person name="Andreopoulos W."/>
            <person name="Pangilinan J."/>
            <person name="LaButti K."/>
            <person name="Riley R."/>
            <person name="Lipzen A."/>
            <person name="Clum A."/>
            <person name="Drula E."/>
            <person name="Henrissat B."/>
            <person name="Kohler A."/>
            <person name="Grigoriev I.V."/>
            <person name="Martin F.M."/>
            <person name="Hacquard S."/>
        </authorList>
    </citation>
    <scope>NUCLEOTIDE SEQUENCE</scope>
    <source>
        <strain evidence="2">MPI-CAGE-CH-0243</strain>
    </source>
</reference>
<feature type="compositionally biased region" description="Pro residues" evidence="1">
    <location>
        <begin position="297"/>
        <end position="306"/>
    </location>
</feature>